<gene>
    <name evidence="2" type="ORF">B0I35DRAFT_196011</name>
</gene>
<organism evidence="2 3">
    <name type="scientific">Stachybotrys elegans</name>
    <dbReference type="NCBI Taxonomy" id="80388"/>
    <lineage>
        <taxon>Eukaryota</taxon>
        <taxon>Fungi</taxon>
        <taxon>Dikarya</taxon>
        <taxon>Ascomycota</taxon>
        <taxon>Pezizomycotina</taxon>
        <taxon>Sordariomycetes</taxon>
        <taxon>Hypocreomycetidae</taxon>
        <taxon>Hypocreales</taxon>
        <taxon>Stachybotryaceae</taxon>
        <taxon>Stachybotrys</taxon>
    </lineage>
</organism>
<sequence>MHYTLLLTPGQLREDTPSPSGEQGRQKTGRQPSSTTVTGAEGLPLKQIGFRLPKTITRLEPLKCSNCGVEGHISVSKKCLRHLTTPATAPAVPGSGSPAFSPGAAAAPEPDSTVFASSTPLPTTADGKAMLSRQCSRCHSIGHIGSSKACPRRPDNSKSLKTAANSRTAKISVPLTPSTTIPKASQPALVATPHMATERRRPRKHYDPLRDELPEFRLDTDSSAPLLMAFTNSGTAPLPIGLKQPPHYIEFQLPDEIQKSALVCGDFIFQPHHKTYSEGISVTAELPWTKDHEKSLNLVVAELRRTQIMPPGDYRCWRSSLDHGPSHVIELSMGQFVVLVPITEDECSLELSGRVNIEVLWPVGRALILGEGMSYSPTKRRKYYSVIFFLHSS</sequence>
<protein>
    <submittedName>
        <fullName evidence="2">Uncharacterized protein</fullName>
    </submittedName>
</protein>
<feature type="compositionally biased region" description="Polar residues" evidence="1">
    <location>
        <begin position="159"/>
        <end position="183"/>
    </location>
</feature>
<feature type="region of interest" description="Disordered" evidence="1">
    <location>
        <begin position="1"/>
        <end position="42"/>
    </location>
</feature>
<evidence type="ECO:0000313" key="2">
    <source>
        <dbReference type="EMBL" id="KAH7302993.1"/>
    </source>
</evidence>
<feature type="compositionally biased region" description="Low complexity" evidence="1">
    <location>
        <begin position="88"/>
        <end position="108"/>
    </location>
</feature>
<accession>A0A8K0WJJ1</accession>
<proteinExistence type="predicted"/>
<dbReference type="Gene3D" id="4.10.60.10">
    <property type="entry name" value="Zinc finger, CCHC-type"/>
    <property type="match status" value="1"/>
</dbReference>
<dbReference type="AlphaFoldDB" id="A0A8K0WJJ1"/>
<evidence type="ECO:0000256" key="1">
    <source>
        <dbReference type="SAM" id="MobiDB-lite"/>
    </source>
</evidence>
<feature type="region of interest" description="Disordered" evidence="1">
    <location>
        <begin position="88"/>
        <end position="111"/>
    </location>
</feature>
<comment type="caution">
    <text evidence="2">The sequence shown here is derived from an EMBL/GenBank/DDBJ whole genome shotgun (WGS) entry which is preliminary data.</text>
</comment>
<name>A0A8K0WJJ1_9HYPO</name>
<dbReference type="Proteomes" id="UP000813444">
    <property type="component" value="Unassembled WGS sequence"/>
</dbReference>
<evidence type="ECO:0000313" key="3">
    <source>
        <dbReference type="Proteomes" id="UP000813444"/>
    </source>
</evidence>
<keyword evidence="3" id="KW-1185">Reference proteome</keyword>
<feature type="compositionally biased region" description="Polar residues" evidence="1">
    <location>
        <begin position="29"/>
        <end position="38"/>
    </location>
</feature>
<feature type="region of interest" description="Disordered" evidence="1">
    <location>
        <begin position="145"/>
        <end position="202"/>
    </location>
</feature>
<reference evidence="2" key="1">
    <citation type="journal article" date="2021" name="Nat. Commun.">
        <title>Genetic determinants of endophytism in the Arabidopsis root mycobiome.</title>
        <authorList>
            <person name="Mesny F."/>
            <person name="Miyauchi S."/>
            <person name="Thiergart T."/>
            <person name="Pickel B."/>
            <person name="Atanasova L."/>
            <person name="Karlsson M."/>
            <person name="Huettel B."/>
            <person name="Barry K.W."/>
            <person name="Haridas S."/>
            <person name="Chen C."/>
            <person name="Bauer D."/>
            <person name="Andreopoulos W."/>
            <person name="Pangilinan J."/>
            <person name="LaButti K."/>
            <person name="Riley R."/>
            <person name="Lipzen A."/>
            <person name="Clum A."/>
            <person name="Drula E."/>
            <person name="Henrissat B."/>
            <person name="Kohler A."/>
            <person name="Grigoriev I.V."/>
            <person name="Martin F.M."/>
            <person name="Hacquard S."/>
        </authorList>
    </citation>
    <scope>NUCLEOTIDE SEQUENCE</scope>
    <source>
        <strain evidence="2">MPI-CAGE-CH-0235</strain>
    </source>
</reference>
<dbReference type="EMBL" id="JAGPNK010000043">
    <property type="protein sequence ID" value="KAH7302993.1"/>
    <property type="molecule type" value="Genomic_DNA"/>
</dbReference>